<dbReference type="Proteomes" id="UP000027982">
    <property type="component" value="Chromosome"/>
</dbReference>
<evidence type="ECO:0000313" key="3">
    <source>
        <dbReference type="Proteomes" id="UP000027982"/>
    </source>
</evidence>
<keyword evidence="3" id="KW-1185">Reference proteome</keyword>
<dbReference type="EMBL" id="CP007139">
    <property type="protein sequence ID" value="AIE86786.1"/>
    <property type="molecule type" value="Genomic_DNA"/>
</dbReference>
<feature type="signal peptide" evidence="1">
    <location>
        <begin position="1"/>
        <end position="22"/>
    </location>
</feature>
<evidence type="ECO:0000313" key="2">
    <source>
        <dbReference type="EMBL" id="AIE86786.1"/>
    </source>
</evidence>
<feature type="chain" id="PRO_5001653912" evidence="1">
    <location>
        <begin position="23"/>
        <end position="89"/>
    </location>
</feature>
<name>A0A068NTL4_FIMGI</name>
<keyword evidence="1" id="KW-0732">Signal</keyword>
<organism evidence="2 3">
    <name type="scientific">Fimbriimonas ginsengisoli Gsoil 348</name>
    <dbReference type="NCBI Taxonomy" id="661478"/>
    <lineage>
        <taxon>Bacteria</taxon>
        <taxon>Bacillati</taxon>
        <taxon>Armatimonadota</taxon>
        <taxon>Fimbriimonadia</taxon>
        <taxon>Fimbriimonadales</taxon>
        <taxon>Fimbriimonadaceae</taxon>
        <taxon>Fimbriimonas</taxon>
    </lineage>
</organism>
<gene>
    <name evidence="2" type="ORF">OP10G_3418</name>
</gene>
<dbReference type="HOGENOM" id="CLU_2450254_0_0_0"/>
<dbReference type="AlphaFoldDB" id="A0A068NTL4"/>
<reference evidence="2 3" key="1">
    <citation type="journal article" date="2014" name="PLoS ONE">
        <title>The first complete genome sequence of the class fimbriimonadia in the phylum armatimonadetes.</title>
        <authorList>
            <person name="Hu Z.Y."/>
            <person name="Wang Y.Z."/>
            <person name="Im W.T."/>
            <person name="Wang S.Y."/>
            <person name="Zhao G.P."/>
            <person name="Zheng H.J."/>
            <person name="Quan Z.X."/>
        </authorList>
    </citation>
    <scope>NUCLEOTIDE SEQUENCE [LARGE SCALE GENOMIC DNA]</scope>
    <source>
        <strain evidence="2">Gsoil 348</strain>
    </source>
</reference>
<proteinExistence type="predicted"/>
<sequence>MNKQLRMAIVLGGLLTAISAPAQTIAHWFDRQVHGTAAHITPRHHKPGEPEWQGDRRPMRIIRTETITRTTYRHRVHYHHHRRHHHWHD</sequence>
<dbReference type="KEGG" id="fgi:OP10G_3418"/>
<evidence type="ECO:0000256" key="1">
    <source>
        <dbReference type="SAM" id="SignalP"/>
    </source>
</evidence>
<protein>
    <submittedName>
        <fullName evidence="2">Uncharacterized protein</fullName>
    </submittedName>
</protein>
<accession>A0A068NTL4</accession>